<keyword evidence="1" id="KW-1133">Transmembrane helix</keyword>
<proteinExistence type="predicted"/>
<evidence type="ECO:0000313" key="4">
    <source>
        <dbReference type="Proteomes" id="UP000249915"/>
    </source>
</evidence>
<keyword evidence="4" id="KW-1185">Reference proteome</keyword>
<dbReference type="Pfam" id="PF01569">
    <property type="entry name" value="PAP2"/>
    <property type="match status" value="1"/>
</dbReference>
<dbReference type="InterPro" id="IPR000326">
    <property type="entry name" value="PAP2/HPO"/>
</dbReference>
<feature type="transmembrane region" description="Helical" evidence="1">
    <location>
        <begin position="107"/>
        <end position="127"/>
    </location>
</feature>
<feature type="transmembrane region" description="Helical" evidence="1">
    <location>
        <begin position="134"/>
        <end position="156"/>
    </location>
</feature>
<feature type="transmembrane region" description="Helical" evidence="1">
    <location>
        <begin position="45"/>
        <end position="67"/>
    </location>
</feature>
<dbReference type="InterPro" id="IPR036938">
    <property type="entry name" value="PAP2/HPO_sf"/>
</dbReference>
<evidence type="ECO:0000313" key="3">
    <source>
        <dbReference type="EMBL" id="PXY28480.1"/>
    </source>
</evidence>
<dbReference type="EMBL" id="MASW01000002">
    <property type="protein sequence ID" value="PXY28480.1"/>
    <property type="molecule type" value="Genomic_DNA"/>
</dbReference>
<comment type="caution">
    <text evidence="3">The sequence shown here is derived from an EMBL/GenBank/DDBJ whole genome shotgun (WGS) entry which is preliminary data.</text>
</comment>
<sequence length="191" mass="19243">MRLAVAAALLAGTLALGVVFAGQRTASGFDAAAAGVVENWPALLLRVLVLPTEPPVVLAAMTLTALVCALRRRWAAAAFVLAAPALAVAVNTWLLKPAFGRVYDDHLAYPSGHTVSLVSVLTVLAVLARGATRAAVAATGAALTVLAGAGMVGLGYHYLTDVAGGAAFATATALALSAAPTVRRRRRGPAP</sequence>
<dbReference type="AlphaFoldDB" id="A0A2V4B2F9"/>
<name>A0A2V4B2F9_9PSEU</name>
<gene>
    <name evidence="3" type="ORF">BAY60_17960</name>
</gene>
<dbReference type="Proteomes" id="UP000249915">
    <property type="component" value="Unassembled WGS sequence"/>
</dbReference>
<accession>A0A2V4B2F9</accession>
<evidence type="ECO:0000256" key="1">
    <source>
        <dbReference type="SAM" id="Phobius"/>
    </source>
</evidence>
<keyword evidence="1" id="KW-0812">Transmembrane</keyword>
<protein>
    <recommendedName>
        <fullName evidence="2">Phosphatidic acid phosphatase type 2/haloperoxidase domain-containing protein</fullName>
    </recommendedName>
</protein>
<feature type="domain" description="Phosphatidic acid phosphatase type 2/haloperoxidase" evidence="2">
    <location>
        <begin position="106"/>
        <end position="180"/>
    </location>
</feature>
<keyword evidence="1" id="KW-0472">Membrane</keyword>
<reference evidence="3 4" key="1">
    <citation type="submission" date="2016-07" db="EMBL/GenBank/DDBJ databases">
        <title>Draft genome sequence of Prauserella muralis DSM 45305, isolated from a mould-covered wall in an indoor environment.</title>
        <authorList>
            <person name="Ruckert C."/>
            <person name="Albersmeier A."/>
            <person name="Jiang C.-L."/>
            <person name="Jiang Y."/>
            <person name="Kalinowski J."/>
            <person name="Schneider O."/>
            <person name="Winkler A."/>
            <person name="Zotchev S.B."/>
        </authorList>
    </citation>
    <scope>NUCLEOTIDE SEQUENCE [LARGE SCALE GENOMIC DNA]</scope>
    <source>
        <strain evidence="3 4">DSM 45305</strain>
    </source>
</reference>
<organism evidence="3 4">
    <name type="scientific">Prauserella muralis</name>
    <dbReference type="NCBI Taxonomy" id="588067"/>
    <lineage>
        <taxon>Bacteria</taxon>
        <taxon>Bacillati</taxon>
        <taxon>Actinomycetota</taxon>
        <taxon>Actinomycetes</taxon>
        <taxon>Pseudonocardiales</taxon>
        <taxon>Pseudonocardiaceae</taxon>
        <taxon>Prauserella</taxon>
    </lineage>
</organism>
<feature type="transmembrane region" description="Helical" evidence="1">
    <location>
        <begin position="74"/>
        <end position="95"/>
    </location>
</feature>
<feature type="transmembrane region" description="Helical" evidence="1">
    <location>
        <begin position="162"/>
        <end position="182"/>
    </location>
</feature>
<dbReference type="SUPFAM" id="SSF48317">
    <property type="entry name" value="Acid phosphatase/Vanadium-dependent haloperoxidase"/>
    <property type="match status" value="1"/>
</dbReference>
<dbReference type="Gene3D" id="1.20.144.10">
    <property type="entry name" value="Phosphatidic acid phosphatase type 2/haloperoxidase"/>
    <property type="match status" value="1"/>
</dbReference>
<evidence type="ECO:0000259" key="2">
    <source>
        <dbReference type="Pfam" id="PF01569"/>
    </source>
</evidence>